<feature type="non-terminal residue" evidence="8">
    <location>
        <position position="950"/>
    </location>
</feature>
<feature type="domain" description="Sulfatase N-terminal" evidence="7">
    <location>
        <begin position="31"/>
        <end position="362"/>
    </location>
</feature>
<gene>
    <name evidence="8" type="ORF">KUTeg_000477</name>
</gene>
<dbReference type="EMBL" id="JARBDR010000018">
    <property type="protein sequence ID" value="KAJ8322006.1"/>
    <property type="molecule type" value="Genomic_DNA"/>
</dbReference>
<dbReference type="SUPFAM" id="SSF53649">
    <property type="entry name" value="Alkaline phosphatase-like"/>
    <property type="match status" value="1"/>
</dbReference>
<protein>
    <recommendedName>
        <fullName evidence="7">Sulfatase N-terminal domain-containing protein</fullName>
    </recommendedName>
</protein>
<dbReference type="CDD" id="cd16147">
    <property type="entry name" value="G6S"/>
    <property type="match status" value="1"/>
</dbReference>
<dbReference type="InterPro" id="IPR024607">
    <property type="entry name" value="Sulfatase_CS"/>
</dbReference>
<evidence type="ECO:0000313" key="8">
    <source>
        <dbReference type="EMBL" id="KAJ8322006.1"/>
    </source>
</evidence>
<comment type="caution">
    <text evidence="8">The sequence shown here is derived from an EMBL/GenBank/DDBJ whole genome shotgun (WGS) entry which is preliminary data.</text>
</comment>
<reference evidence="8 9" key="1">
    <citation type="submission" date="2022-12" db="EMBL/GenBank/DDBJ databases">
        <title>Chromosome-level genome of Tegillarca granosa.</title>
        <authorList>
            <person name="Kim J."/>
        </authorList>
    </citation>
    <scope>NUCLEOTIDE SEQUENCE [LARGE SCALE GENOMIC DNA]</scope>
    <source>
        <strain evidence="8">Teg-2019</strain>
        <tissue evidence="8">Adductor muscle</tissue>
    </source>
</reference>
<dbReference type="PANTHER" id="PTHR43108">
    <property type="entry name" value="N-ACETYLGLUCOSAMINE-6-SULFATASE FAMILY MEMBER"/>
    <property type="match status" value="1"/>
</dbReference>
<organism evidence="8 9">
    <name type="scientific">Tegillarca granosa</name>
    <name type="common">Malaysian cockle</name>
    <name type="synonym">Anadara granosa</name>
    <dbReference type="NCBI Taxonomy" id="220873"/>
    <lineage>
        <taxon>Eukaryota</taxon>
        <taxon>Metazoa</taxon>
        <taxon>Spiralia</taxon>
        <taxon>Lophotrochozoa</taxon>
        <taxon>Mollusca</taxon>
        <taxon>Bivalvia</taxon>
        <taxon>Autobranchia</taxon>
        <taxon>Pteriomorphia</taxon>
        <taxon>Arcoida</taxon>
        <taxon>Arcoidea</taxon>
        <taxon>Arcidae</taxon>
        <taxon>Tegillarca</taxon>
    </lineage>
</organism>
<evidence type="ECO:0000256" key="1">
    <source>
        <dbReference type="ARBA" id="ARBA00001913"/>
    </source>
</evidence>
<dbReference type="InterPro" id="IPR000917">
    <property type="entry name" value="Sulfatase_N"/>
</dbReference>
<keyword evidence="5" id="KW-0325">Glycoprotein</keyword>
<evidence type="ECO:0000313" key="9">
    <source>
        <dbReference type="Proteomes" id="UP001217089"/>
    </source>
</evidence>
<dbReference type="InterPro" id="IPR017850">
    <property type="entry name" value="Alkaline_phosphatase_core_sf"/>
</dbReference>
<dbReference type="Pfam" id="PF00884">
    <property type="entry name" value="Sulfatase"/>
    <property type="match status" value="1"/>
</dbReference>
<evidence type="ECO:0000256" key="3">
    <source>
        <dbReference type="ARBA" id="ARBA00022729"/>
    </source>
</evidence>
<evidence type="ECO:0000256" key="6">
    <source>
        <dbReference type="SAM" id="SignalP"/>
    </source>
</evidence>
<evidence type="ECO:0000256" key="4">
    <source>
        <dbReference type="ARBA" id="ARBA00022801"/>
    </source>
</evidence>
<dbReference type="Gene3D" id="3.40.720.10">
    <property type="entry name" value="Alkaline Phosphatase, subunit A"/>
    <property type="match status" value="1"/>
</dbReference>
<keyword evidence="3 6" id="KW-0732">Signal</keyword>
<comment type="cofactor">
    <cofactor evidence="1">
        <name>Ca(2+)</name>
        <dbReference type="ChEBI" id="CHEBI:29108"/>
    </cofactor>
</comment>
<feature type="chain" id="PRO_5046891073" description="Sulfatase N-terminal domain-containing protein" evidence="6">
    <location>
        <begin position="21"/>
        <end position="950"/>
    </location>
</feature>
<dbReference type="PROSITE" id="PS00523">
    <property type="entry name" value="SULFATASE_1"/>
    <property type="match status" value="1"/>
</dbReference>
<evidence type="ECO:0000259" key="7">
    <source>
        <dbReference type="Pfam" id="PF00884"/>
    </source>
</evidence>
<proteinExistence type="inferred from homology"/>
<sequence length="950" mass="111711">MAQLIHILMFVIGLLNLADSRNRLHDRNRRPNIVVIMTDDQDEALGSMNSMPKTLRIMQDGGVHFRNSFVTTPVCCPSRSSFLTGLYAHNHKVYTNAINCSSSQWRETMESRSFATYLSNAGYRTGYFGKYLNQYDGKHIPAGWREWLGLVRNSAFYNYTVNFNGMMIQKGDNYYEDYFTDLIANDSVNFLKLSKRLISRGPVLMVLSTPAPHGPEDAAPQYQHMFMNNTSHRTPAWNYAPNMDKYNFLQLKDKMTEQEKTFTDLLHTKRLQTLQSVDDLVEKVYHTLIELDELDNTYMIFTSDHGYHLGQFGVAKGKTLPYDFDIRVPLYIRGPGISERSVISNIVTNVDLAPTILDMAGIQTPSHMDGRSMLQLLEAYRDGQVDESRFTTTVPQWKDTILIESGNPLNEHKQHKGLFRFIRPLSFYNPRQVQTLRKCSKPDYQEPCQPGQKYYCVRKRKRKMLGMLRCPKKNFNQGTYPVKSYNKKCKCKRKRNKLSNTVISTPCASSNDTACSVSNVINPKNWDTQRRTLSDMMREFKKMILDLKLIRKHLRKRRPKLKRYKDRKALRSIKRMNYWNRNNRHINHMDRDCISFRNGTTTCRHRNKMDANFIRNHNYKIGRLIPKYHDVVYTMKRYIQQFKHVMTNNFVPDRLDQEDNCDCVKDRRNQRRKRFEYKRTRLRRNKNARNHVAVSKNVCLKPKHYSENVDLKNHLTDPCFWNLRPGEKLMRRFHPLCKSDILICHLVDSNTWLTPPFWTHDPMCICINILLSTYKCVRTVNRSRDILYCEFGEEFKSFYDLNTDPYQLRNVIESADPLLIQQLHNKLHLLSSCQVLPPTFLFKFVLIGIVDIVKQSLHGVNSCHCNINILNIYLINQKLISNVVINIMVWKMKKKKFNVSQIFNKKELANRLYKTEIISVLLNIHCDTIFKDNKIYIILISKKKKEDGDK</sequence>
<name>A0ABQ9FZ04_TEGGR</name>
<dbReference type="Proteomes" id="UP001217089">
    <property type="component" value="Unassembled WGS sequence"/>
</dbReference>
<keyword evidence="9" id="KW-1185">Reference proteome</keyword>
<keyword evidence="4" id="KW-0378">Hydrolase</keyword>
<dbReference type="PANTHER" id="PTHR43108:SF16">
    <property type="entry name" value="EXTRACELLULAR SULFATASE SULF-1 HOMOLOG"/>
    <property type="match status" value="1"/>
</dbReference>
<feature type="signal peptide" evidence="6">
    <location>
        <begin position="1"/>
        <end position="20"/>
    </location>
</feature>
<evidence type="ECO:0000256" key="5">
    <source>
        <dbReference type="ARBA" id="ARBA00023180"/>
    </source>
</evidence>
<accession>A0ABQ9FZ04</accession>
<comment type="similarity">
    <text evidence="2">Belongs to the sulfatase family.</text>
</comment>
<evidence type="ECO:0000256" key="2">
    <source>
        <dbReference type="ARBA" id="ARBA00008779"/>
    </source>
</evidence>